<dbReference type="SUPFAM" id="SSF63825">
    <property type="entry name" value="YWTD domain"/>
    <property type="match status" value="1"/>
</dbReference>
<dbReference type="AlphaFoldDB" id="A0A9D2SWR4"/>
<reference evidence="2" key="2">
    <citation type="submission" date="2021-04" db="EMBL/GenBank/DDBJ databases">
        <authorList>
            <person name="Gilroy R."/>
        </authorList>
    </citation>
    <scope>NUCLEOTIDE SEQUENCE</scope>
    <source>
        <strain evidence="2">ChiGjej1B1-1692</strain>
    </source>
</reference>
<protein>
    <submittedName>
        <fullName evidence="2">Uncharacterized protein</fullName>
    </submittedName>
</protein>
<evidence type="ECO:0000313" key="2">
    <source>
        <dbReference type="EMBL" id="HJC38593.1"/>
    </source>
</evidence>
<comment type="caution">
    <text evidence="2">The sequence shown here is derived from an EMBL/GenBank/DDBJ whole genome shotgun (WGS) entry which is preliminary data.</text>
</comment>
<keyword evidence="1" id="KW-0472">Membrane</keyword>
<dbReference type="EMBL" id="DWWK01000087">
    <property type="protein sequence ID" value="HJC38593.1"/>
    <property type="molecule type" value="Genomic_DNA"/>
</dbReference>
<organism evidence="2 3">
    <name type="scientific">Candidatus Mediterraneibacter faecigallinarum</name>
    <dbReference type="NCBI Taxonomy" id="2838669"/>
    <lineage>
        <taxon>Bacteria</taxon>
        <taxon>Bacillati</taxon>
        <taxon>Bacillota</taxon>
        <taxon>Clostridia</taxon>
        <taxon>Lachnospirales</taxon>
        <taxon>Lachnospiraceae</taxon>
        <taxon>Mediterraneibacter</taxon>
    </lineage>
</organism>
<dbReference type="Proteomes" id="UP000823894">
    <property type="component" value="Unassembled WGS sequence"/>
</dbReference>
<reference evidence="2" key="1">
    <citation type="journal article" date="2021" name="PeerJ">
        <title>Extensive microbial diversity within the chicken gut microbiome revealed by metagenomics and culture.</title>
        <authorList>
            <person name="Gilroy R."/>
            <person name="Ravi A."/>
            <person name="Getino M."/>
            <person name="Pursley I."/>
            <person name="Horton D.L."/>
            <person name="Alikhan N.F."/>
            <person name="Baker D."/>
            <person name="Gharbi K."/>
            <person name="Hall N."/>
            <person name="Watson M."/>
            <person name="Adriaenssens E.M."/>
            <person name="Foster-Nyarko E."/>
            <person name="Jarju S."/>
            <person name="Secka A."/>
            <person name="Antonio M."/>
            <person name="Oren A."/>
            <person name="Chaudhuri R.R."/>
            <person name="La Ragione R."/>
            <person name="Hildebrand F."/>
            <person name="Pallen M.J."/>
        </authorList>
    </citation>
    <scope>NUCLEOTIDE SEQUENCE</scope>
    <source>
        <strain evidence="2">ChiGjej1B1-1692</strain>
    </source>
</reference>
<evidence type="ECO:0000313" key="3">
    <source>
        <dbReference type="Proteomes" id="UP000823894"/>
    </source>
</evidence>
<proteinExistence type="predicted"/>
<name>A0A9D2SWR4_9FIRM</name>
<gene>
    <name evidence="2" type="ORF">H9757_05975</name>
</gene>
<dbReference type="Pfam" id="PF18975">
    <property type="entry name" value="DUF5711"/>
    <property type="match status" value="1"/>
</dbReference>
<accession>A0A9D2SWR4</accession>
<sequence>MAQKKIPYLRVVEPPEDPKEVKKKVRRLHKEKVKDILAIVILAALAVCGTYLLLKNQTYDRARSASSYTNDISDTNSYVQFAGGIVRYNRDGVVFLNRRNEEQWIQSTQIQNPIVEVKDEAFAVADRGGNSILVFTEDGLKGEIETTLPIERIAVSEQGIVSAILRNENSPRILTYDAAGNILVEQQVTMSSMGYPVALDLSDDGNTLAVSYLYTEGTNMGSRVIYYNFGEAGQSKADNTVMSEEYSGTIAADIFFIGSDRSVVVGDNSFTIYRGLEAPEKENEVTLNREISSVFYSDRYIGFILLNEEKSGYEVSLYDRTGGQVMRREIPGEYNHVKIDGDEIIMYDGSRCCIMTDTGIMKFQGNLNAEALEMFKAPGLNRYYVMSTDELKVIYLTN</sequence>
<feature type="transmembrane region" description="Helical" evidence="1">
    <location>
        <begin position="36"/>
        <end position="54"/>
    </location>
</feature>
<keyword evidence="1" id="KW-1133">Transmembrane helix</keyword>
<keyword evidence="1" id="KW-0812">Transmembrane</keyword>
<dbReference type="InterPro" id="IPR043765">
    <property type="entry name" value="DUF5711"/>
</dbReference>
<evidence type="ECO:0000256" key="1">
    <source>
        <dbReference type="SAM" id="Phobius"/>
    </source>
</evidence>